<protein>
    <recommendedName>
        <fullName evidence="5">Arylamine N-acetyltransferase</fullName>
    </recommendedName>
</protein>
<dbReference type="SUPFAM" id="SSF54001">
    <property type="entry name" value="Cysteine proteinases"/>
    <property type="match status" value="1"/>
</dbReference>
<evidence type="ECO:0000256" key="2">
    <source>
        <dbReference type="RuleBase" id="RU003452"/>
    </source>
</evidence>
<gene>
    <name evidence="3" type="ORF">F945_02133</name>
</gene>
<keyword evidence="4" id="KW-1185">Reference proteome</keyword>
<dbReference type="PANTHER" id="PTHR11786">
    <property type="entry name" value="N-HYDROXYARYLAMINE O-ACETYLTRANSFERASE"/>
    <property type="match status" value="1"/>
</dbReference>
<comment type="caution">
    <text evidence="3">The sequence shown here is derived from an EMBL/GenBank/DDBJ whole genome shotgun (WGS) entry which is preliminary data.</text>
</comment>
<dbReference type="Proteomes" id="UP000014568">
    <property type="component" value="Unassembled WGS sequence"/>
</dbReference>
<comment type="similarity">
    <text evidence="1 2">Belongs to the arylamine N-acetyltransferase family.</text>
</comment>
<dbReference type="InterPro" id="IPR038765">
    <property type="entry name" value="Papain-like_cys_pep_sf"/>
</dbReference>
<name>S3NEB8_9GAMM</name>
<dbReference type="OrthoDB" id="7181050at2"/>
<accession>S3NEB8</accession>
<dbReference type="PRINTS" id="PR01543">
    <property type="entry name" value="ANATRNSFRASE"/>
</dbReference>
<dbReference type="STRING" id="632955.GCA_000829675_00424"/>
<reference evidence="3 4" key="1">
    <citation type="submission" date="2013-06" db="EMBL/GenBank/DDBJ databases">
        <title>The Genome Sequence of Acinetobacter rudis CIP 110305.</title>
        <authorList>
            <consortium name="The Broad Institute Genome Sequencing Platform"/>
            <consortium name="The Broad Institute Genome Sequencing Center for Infectious Disease"/>
            <person name="Cerqueira G."/>
            <person name="Feldgarden M."/>
            <person name="Courvalin P."/>
            <person name="Perichon B."/>
            <person name="Grillot-Courvalin C."/>
            <person name="Clermont D."/>
            <person name="Rocha E."/>
            <person name="Yoon E.-J."/>
            <person name="Nemec A."/>
            <person name="Young S.K."/>
            <person name="Zeng Q."/>
            <person name="Gargeya S."/>
            <person name="Fitzgerald M."/>
            <person name="Abouelleil A."/>
            <person name="Alvarado L."/>
            <person name="Berlin A.M."/>
            <person name="Chapman S.B."/>
            <person name="Dewar J."/>
            <person name="Goldberg J."/>
            <person name="Griggs A."/>
            <person name="Gujja S."/>
            <person name="Hansen M."/>
            <person name="Howarth C."/>
            <person name="Imamovic A."/>
            <person name="Larimer J."/>
            <person name="McCowan C."/>
            <person name="Murphy C."/>
            <person name="Pearson M."/>
            <person name="Priest M."/>
            <person name="Roberts A."/>
            <person name="Saif S."/>
            <person name="Shea T."/>
            <person name="Sykes S."/>
            <person name="Wortman J."/>
            <person name="Nusbaum C."/>
            <person name="Birren B."/>
        </authorList>
    </citation>
    <scope>NUCLEOTIDE SEQUENCE [LARGE SCALE GENOMIC DNA]</scope>
    <source>
        <strain evidence="3 4">CIP 110305</strain>
    </source>
</reference>
<dbReference type="InterPro" id="IPR001447">
    <property type="entry name" value="Arylamine_N-AcTrfase"/>
</dbReference>
<dbReference type="RefSeq" id="WP_016656539.1">
    <property type="nucleotide sequence ID" value="NZ_KE340353.1"/>
</dbReference>
<dbReference type="HOGENOM" id="CLU_049918_1_1_6"/>
<dbReference type="EMBL" id="ATGI01000029">
    <property type="protein sequence ID" value="EPF72639.1"/>
    <property type="molecule type" value="Genomic_DNA"/>
</dbReference>
<dbReference type="PATRIC" id="fig|421052.3.peg.2084"/>
<dbReference type="eggNOG" id="COG2162">
    <property type="taxonomic scope" value="Bacteria"/>
</dbReference>
<dbReference type="Gene3D" id="3.30.2140.10">
    <property type="entry name" value="Arylamine N-acetyltransferase"/>
    <property type="match status" value="1"/>
</dbReference>
<evidence type="ECO:0000313" key="3">
    <source>
        <dbReference type="EMBL" id="EPF72639.1"/>
    </source>
</evidence>
<dbReference type="PANTHER" id="PTHR11786:SF0">
    <property type="entry name" value="ARYLAMINE N-ACETYLTRANSFERASE 4-RELATED"/>
    <property type="match status" value="1"/>
</dbReference>
<dbReference type="Pfam" id="PF00797">
    <property type="entry name" value="Acetyltransf_2"/>
    <property type="match status" value="1"/>
</dbReference>
<dbReference type="Gene3D" id="2.40.128.150">
    <property type="entry name" value="Cysteine proteinases"/>
    <property type="match status" value="1"/>
</dbReference>
<sequence length="285" mass="32614">MEQHLSSISQQYLRKIGLNKRFSPTLDSLEALLASHIRSIAFGNLYQYLGIPTNIDPENIATKMIDQNKGGYCLEHNVLTQYVLSDLGFDTFNLLGRVYYQNMHTATPPRTHLITIVRIDEELFLFDPGFGGQTPTSVIPLSKIGEKQESPLGIFRIIDVQDSEVPISALISMKYMLQALIKDEWINIYAFNPDHYVAKSDLLLAHWYVSTSPKSIFTQNLIFSIIHQNQRVSLNNNILKIYSKNGVIKQNLFNIKDYKDIFSQFFQIVLSQEEVDLLSKKLGLH</sequence>
<dbReference type="GO" id="GO:0016407">
    <property type="term" value="F:acetyltransferase activity"/>
    <property type="evidence" value="ECO:0007669"/>
    <property type="project" value="InterPro"/>
</dbReference>
<evidence type="ECO:0008006" key="5">
    <source>
        <dbReference type="Google" id="ProtNLM"/>
    </source>
</evidence>
<proteinExistence type="inferred from homology"/>
<evidence type="ECO:0000313" key="4">
    <source>
        <dbReference type="Proteomes" id="UP000014568"/>
    </source>
</evidence>
<dbReference type="AlphaFoldDB" id="S3NEB8"/>
<evidence type="ECO:0000256" key="1">
    <source>
        <dbReference type="ARBA" id="ARBA00006547"/>
    </source>
</evidence>
<organism evidence="3 4">
    <name type="scientific">Acinetobacter rudis CIP 110305</name>
    <dbReference type="NCBI Taxonomy" id="421052"/>
    <lineage>
        <taxon>Bacteria</taxon>
        <taxon>Pseudomonadati</taxon>
        <taxon>Pseudomonadota</taxon>
        <taxon>Gammaproteobacteria</taxon>
        <taxon>Moraxellales</taxon>
        <taxon>Moraxellaceae</taxon>
        <taxon>Acinetobacter</taxon>
    </lineage>
</organism>